<reference evidence="2 3" key="1">
    <citation type="submission" date="2018-09" db="EMBL/GenBank/DDBJ databases">
        <title>Phylogeny of the Shewanellaceae, and recommendation for two new genera, Pseudoshewanella and Parashewanella.</title>
        <authorList>
            <person name="Wang G."/>
        </authorList>
    </citation>
    <scope>NUCLEOTIDE SEQUENCE [LARGE SCALE GENOMIC DNA]</scope>
    <source>
        <strain evidence="2 3">KCTC 22492</strain>
    </source>
</reference>
<dbReference type="SUPFAM" id="SSF56925">
    <property type="entry name" value="OMPA-like"/>
    <property type="match status" value="1"/>
</dbReference>
<gene>
    <name evidence="2" type="ORF">D5R81_16035</name>
</gene>
<dbReference type="Pfam" id="PF16956">
    <property type="entry name" value="Porin_7"/>
    <property type="match status" value="1"/>
</dbReference>
<organism evidence="2 3">
    <name type="scientific">Parashewanella spongiae</name>
    <dbReference type="NCBI Taxonomy" id="342950"/>
    <lineage>
        <taxon>Bacteria</taxon>
        <taxon>Pseudomonadati</taxon>
        <taxon>Pseudomonadota</taxon>
        <taxon>Gammaproteobacteria</taxon>
        <taxon>Alteromonadales</taxon>
        <taxon>Shewanellaceae</taxon>
        <taxon>Parashewanella</taxon>
    </lineage>
</organism>
<evidence type="ECO:0000256" key="1">
    <source>
        <dbReference type="SAM" id="SignalP"/>
    </source>
</evidence>
<comment type="caution">
    <text evidence="2">The sequence shown here is derived from an EMBL/GenBank/DDBJ whole genome shotgun (WGS) entry which is preliminary data.</text>
</comment>
<protein>
    <submittedName>
        <fullName evidence="2">Putative porin</fullName>
    </submittedName>
</protein>
<sequence length="286" mass="32146">MKLRISYLALCIGMINGAAYAAEGRSSYQHEAKLVYSSNSDNSDSSYWKGAYRYYLDNVEKSNRPYNLTGFLSRTSNFGVNYIEADKKKNDNLVLDGQYFLDSQWYISGSYDRSESNKYDNEQDSYGVSVGYFFTETAAIYVNYEHSEDDLTKKDLTSRKVTEGDTYGIGVESYTAFETTSGLYLKAGIGRSSWDTKQTSATTQTSSSGDLTYYSADADWYLMDTLSIGLGYSRQDGDDRDEEAFEGNASYVLKLTDSITAKFNVNKLFKPDIDGVYYSVGLSGRF</sequence>
<proteinExistence type="predicted"/>
<dbReference type="InterPro" id="IPR031593">
    <property type="entry name" value="Porin_7"/>
</dbReference>
<feature type="chain" id="PRO_5017212145" evidence="1">
    <location>
        <begin position="22"/>
        <end position="286"/>
    </location>
</feature>
<accession>A0A3A6TZU6</accession>
<feature type="signal peptide" evidence="1">
    <location>
        <begin position="1"/>
        <end position="21"/>
    </location>
</feature>
<dbReference type="EMBL" id="QYYH01000125">
    <property type="protein sequence ID" value="RJY07340.1"/>
    <property type="molecule type" value="Genomic_DNA"/>
</dbReference>
<evidence type="ECO:0000313" key="3">
    <source>
        <dbReference type="Proteomes" id="UP000273022"/>
    </source>
</evidence>
<evidence type="ECO:0000313" key="2">
    <source>
        <dbReference type="EMBL" id="RJY07340.1"/>
    </source>
</evidence>
<keyword evidence="3" id="KW-1185">Reference proteome</keyword>
<dbReference type="Gene3D" id="2.40.160.20">
    <property type="match status" value="1"/>
</dbReference>
<name>A0A3A6TZU6_9GAMM</name>
<dbReference type="InterPro" id="IPR011250">
    <property type="entry name" value="OMP/PagP_B-barrel"/>
</dbReference>
<dbReference type="Proteomes" id="UP000273022">
    <property type="component" value="Unassembled WGS sequence"/>
</dbReference>
<dbReference type="RefSeq" id="WP_121854636.1">
    <property type="nucleotide sequence ID" value="NZ_CP037952.1"/>
</dbReference>
<dbReference type="AlphaFoldDB" id="A0A3A6TZU6"/>
<keyword evidence="1" id="KW-0732">Signal</keyword>
<dbReference type="OrthoDB" id="6271903at2"/>